<evidence type="ECO:0000313" key="7">
    <source>
        <dbReference type="Proteomes" id="UP000265955"/>
    </source>
</evidence>
<evidence type="ECO:0000256" key="2">
    <source>
        <dbReference type="ARBA" id="ARBA00023015"/>
    </source>
</evidence>
<dbReference type="PROSITE" id="PS00894">
    <property type="entry name" value="HTH_DEOR_1"/>
    <property type="match status" value="1"/>
</dbReference>
<dbReference type="SMART" id="SM01134">
    <property type="entry name" value="DeoRC"/>
    <property type="match status" value="1"/>
</dbReference>
<keyword evidence="1" id="KW-0678">Repressor</keyword>
<keyword evidence="3" id="KW-0238">DNA-binding</keyword>
<protein>
    <submittedName>
        <fullName evidence="6">DeoR/GlpR transcriptional regulator</fullName>
    </submittedName>
</protein>
<comment type="caution">
    <text evidence="6">The sequence shown here is derived from an EMBL/GenBank/DDBJ whole genome shotgun (WGS) entry which is preliminary data.</text>
</comment>
<dbReference type="Gene3D" id="3.40.50.1360">
    <property type="match status" value="1"/>
</dbReference>
<gene>
    <name evidence="6" type="ORF">D3871_25810</name>
</gene>
<dbReference type="InterPro" id="IPR036388">
    <property type="entry name" value="WH-like_DNA-bd_sf"/>
</dbReference>
<dbReference type="RefSeq" id="WP_119771957.1">
    <property type="nucleotide sequence ID" value="NZ_QYUO01000003.1"/>
</dbReference>
<dbReference type="OrthoDB" id="9814815at2"/>
<dbReference type="InterPro" id="IPR037171">
    <property type="entry name" value="NagB/RpiA_transferase-like"/>
</dbReference>
<proteinExistence type="predicted"/>
<dbReference type="SMART" id="SM00420">
    <property type="entry name" value="HTH_DEOR"/>
    <property type="match status" value="1"/>
</dbReference>
<organism evidence="6 7">
    <name type="scientific">Noviherbaspirillum saxi</name>
    <dbReference type="NCBI Taxonomy" id="2320863"/>
    <lineage>
        <taxon>Bacteria</taxon>
        <taxon>Pseudomonadati</taxon>
        <taxon>Pseudomonadota</taxon>
        <taxon>Betaproteobacteria</taxon>
        <taxon>Burkholderiales</taxon>
        <taxon>Oxalobacteraceae</taxon>
        <taxon>Noviherbaspirillum</taxon>
    </lineage>
</organism>
<dbReference type="EMBL" id="QYUO01000003">
    <property type="protein sequence ID" value="RJF92071.1"/>
    <property type="molecule type" value="Genomic_DNA"/>
</dbReference>
<reference evidence="7" key="1">
    <citation type="submission" date="2018-09" db="EMBL/GenBank/DDBJ databases">
        <authorList>
            <person name="Zhu H."/>
        </authorList>
    </citation>
    <scope>NUCLEOTIDE SEQUENCE [LARGE SCALE GENOMIC DNA]</scope>
    <source>
        <strain evidence="7">K1R23-30</strain>
    </source>
</reference>
<name>A0A3A3FFF8_9BURK</name>
<dbReference type="PANTHER" id="PTHR30363:SF4">
    <property type="entry name" value="GLYCEROL-3-PHOSPHATE REGULON REPRESSOR"/>
    <property type="match status" value="1"/>
</dbReference>
<dbReference type="PANTHER" id="PTHR30363">
    <property type="entry name" value="HTH-TYPE TRANSCRIPTIONAL REGULATOR SRLR-RELATED"/>
    <property type="match status" value="1"/>
</dbReference>
<evidence type="ECO:0000313" key="6">
    <source>
        <dbReference type="EMBL" id="RJF92071.1"/>
    </source>
</evidence>
<dbReference type="PRINTS" id="PR00037">
    <property type="entry name" value="HTHLACR"/>
</dbReference>
<dbReference type="Gene3D" id="1.10.10.10">
    <property type="entry name" value="Winged helix-like DNA-binding domain superfamily/Winged helix DNA-binding domain"/>
    <property type="match status" value="1"/>
</dbReference>
<dbReference type="InterPro" id="IPR014036">
    <property type="entry name" value="DeoR-like_C"/>
</dbReference>
<dbReference type="SUPFAM" id="SSF46785">
    <property type="entry name" value="Winged helix' DNA-binding domain"/>
    <property type="match status" value="1"/>
</dbReference>
<evidence type="ECO:0000259" key="5">
    <source>
        <dbReference type="PROSITE" id="PS51000"/>
    </source>
</evidence>
<dbReference type="InterPro" id="IPR036390">
    <property type="entry name" value="WH_DNA-bd_sf"/>
</dbReference>
<accession>A0A3A3FFF8</accession>
<sequence>MLQEERLQRLRSILSSLRQIKTNRIATDLGVSRETVRRDVLELEALGELRRVHGGVIATGPEPEPPIDERLNVRLREKRRIAGVAAKLPSPGDTLFLDGGSTTVLALAEEIASLSGLTIITNSFDVALKLAAADGKGQPRHHVIMLGGQLGSGIAATYGESTVAEIYRHFTDWAFLSPVGIHPKYGATSYAHNEAAVARAMAQRAKRTVILADHSKIGQVSRIGFCLMEEIDTLIVDKKASTHPVFADLKAVSNNVLLA</sequence>
<dbReference type="PROSITE" id="PS51000">
    <property type="entry name" value="HTH_DEOR_2"/>
    <property type="match status" value="1"/>
</dbReference>
<evidence type="ECO:0000256" key="1">
    <source>
        <dbReference type="ARBA" id="ARBA00022491"/>
    </source>
</evidence>
<keyword evidence="4" id="KW-0804">Transcription</keyword>
<keyword evidence="2" id="KW-0805">Transcription regulation</keyword>
<dbReference type="InterPro" id="IPR001034">
    <property type="entry name" value="DeoR_HTH"/>
</dbReference>
<dbReference type="GO" id="GO:0003677">
    <property type="term" value="F:DNA binding"/>
    <property type="evidence" value="ECO:0007669"/>
    <property type="project" value="UniProtKB-KW"/>
</dbReference>
<dbReference type="Proteomes" id="UP000265955">
    <property type="component" value="Unassembled WGS sequence"/>
</dbReference>
<keyword evidence="7" id="KW-1185">Reference proteome</keyword>
<dbReference type="InterPro" id="IPR050313">
    <property type="entry name" value="Carb_Metab_HTH_regulators"/>
</dbReference>
<evidence type="ECO:0000256" key="3">
    <source>
        <dbReference type="ARBA" id="ARBA00023125"/>
    </source>
</evidence>
<dbReference type="Pfam" id="PF08220">
    <property type="entry name" value="HTH_DeoR"/>
    <property type="match status" value="1"/>
</dbReference>
<feature type="domain" description="HTH deoR-type" evidence="5">
    <location>
        <begin position="3"/>
        <end position="58"/>
    </location>
</feature>
<dbReference type="InterPro" id="IPR018356">
    <property type="entry name" value="Tscrpt_reg_HTH_DeoR_CS"/>
</dbReference>
<dbReference type="SUPFAM" id="SSF100950">
    <property type="entry name" value="NagB/RpiA/CoA transferase-like"/>
    <property type="match status" value="1"/>
</dbReference>
<dbReference type="Pfam" id="PF00455">
    <property type="entry name" value="DeoRC"/>
    <property type="match status" value="1"/>
</dbReference>
<dbReference type="AlphaFoldDB" id="A0A3A3FFF8"/>
<evidence type="ECO:0000256" key="4">
    <source>
        <dbReference type="ARBA" id="ARBA00023163"/>
    </source>
</evidence>
<dbReference type="GO" id="GO:0003700">
    <property type="term" value="F:DNA-binding transcription factor activity"/>
    <property type="evidence" value="ECO:0007669"/>
    <property type="project" value="InterPro"/>
</dbReference>